<proteinExistence type="predicted"/>
<sequence length="112" mass="12549">MKLLQRLLISTLIVIALSYFVKGVRVDEITIAVKVAVVLALLNTFLKPVLVFFTFPITVFTLGIFLLVINAGMVLLCTRLVDGFVVESFSAAFIFSILMSISQWVLYKFIKD</sequence>
<dbReference type="EMBL" id="MTCY01000039">
    <property type="protein sequence ID" value="OWP75542.1"/>
    <property type="molecule type" value="Genomic_DNA"/>
</dbReference>
<feature type="transmembrane region" description="Helical" evidence="1">
    <location>
        <begin position="84"/>
        <end position="106"/>
    </location>
</feature>
<comment type="caution">
    <text evidence="2">The sequence shown here is derived from an EMBL/GenBank/DDBJ whole genome shotgun (WGS) entry which is preliminary data.</text>
</comment>
<accession>A0A246G8V4</accession>
<reference evidence="2 3" key="1">
    <citation type="journal article" date="2017" name="Infect. Genet. Evol.">
        <title>Comparative genome analysis of fish pathogen Flavobacterium columnare reveals extensive sequence diversity within the species.</title>
        <authorList>
            <person name="Kayansamruaj P."/>
            <person name="Dong H.T."/>
            <person name="Hirono I."/>
            <person name="Kondo H."/>
            <person name="Senapin S."/>
            <person name="Rodkhum C."/>
        </authorList>
    </citation>
    <scope>NUCLEOTIDE SEQUENCE [LARGE SCALE GENOMIC DNA]</scope>
    <source>
        <strain evidence="2 3">1214</strain>
    </source>
</reference>
<dbReference type="AlphaFoldDB" id="A0A246G8V4"/>
<evidence type="ECO:0000256" key="1">
    <source>
        <dbReference type="SAM" id="Phobius"/>
    </source>
</evidence>
<protein>
    <recommendedName>
        <fullName evidence="4">Phage holin family protein</fullName>
    </recommendedName>
</protein>
<keyword evidence="1" id="KW-0472">Membrane</keyword>
<gene>
    <name evidence="2" type="ORF">BWK62_11775</name>
</gene>
<keyword evidence="1" id="KW-0812">Transmembrane</keyword>
<feature type="transmembrane region" description="Helical" evidence="1">
    <location>
        <begin position="50"/>
        <end position="77"/>
    </location>
</feature>
<dbReference type="InterPro" id="IPR007165">
    <property type="entry name" value="Phage_holin_4_2"/>
</dbReference>
<dbReference type="Pfam" id="PF04020">
    <property type="entry name" value="Phage_holin_4_2"/>
    <property type="match status" value="1"/>
</dbReference>
<evidence type="ECO:0008006" key="4">
    <source>
        <dbReference type="Google" id="ProtNLM"/>
    </source>
</evidence>
<dbReference type="PANTHER" id="PTHR37309:SF1">
    <property type="entry name" value="SLR0284 PROTEIN"/>
    <property type="match status" value="1"/>
</dbReference>
<dbReference type="Proteomes" id="UP000198034">
    <property type="component" value="Unassembled WGS sequence"/>
</dbReference>
<keyword evidence="1" id="KW-1133">Transmembrane helix</keyword>
<name>A0A246G8V4_9FLAO</name>
<evidence type="ECO:0000313" key="2">
    <source>
        <dbReference type="EMBL" id="OWP75542.1"/>
    </source>
</evidence>
<organism evidence="2 3">
    <name type="scientific">Flavobacterium columnare</name>
    <dbReference type="NCBI Taxonomy" id="996"/>
    <lineage>
        <taxon>Bacteria</taxon>
        <taxon>Pseudomonadati</taxon>
        <taxon>Bacteroidota</taxon>
        <taxon>Flavobacteriia</taxon>
        <taxon>Flavobacteriales</taxon>
        <taxon>Flavobacteriaceae</taxon>
        <taxon>Flavobacterium</taxon>
    </lineage>
</organism>
<dbReference type="PANTHER" id="PTHR37309">
    <property type="entry name" value="SLR0284 PROTEIN"/>
    <property type="match status" value="1"/>
</dbReference>
<evidence type="ECO:0000313" key="3">
    <source>
        <dbReference type="Proteomes" id="UP000198034"/>
    </source>
</evidence>
<dbReference type="OrthoDB" id="6402664at2"/>